<organism evidence="1 2">
    <name type="scientific">Flavobacterium cheniae</name>
    <dbReference type="NCBI Taxonomy" id="295428"/>
    <lineage>
        <taxon>Bacteria</taxon>
        <taxon>Pseudomonadati</taxon>
        <taxon>Bacteroidota</taxon>
        <taxon>Flavobacteriia</taxon>
        <taxon>Flavobacteriales</taxon>
        <taxon>Flavobacteriaceae</taxon>
        <taxon>Flavobacterium</taxon>
    </lineage>
</organism>
<dbReference type="EMBL" id="VLKM01000008">
    <property type="protein sequence ID" value="TWH93522.1"/>
    <property type="molecule type" value="Genomic_DNA"/>
</dbReference>
<dbReference type="AlphaFoldDB" id="A0A562KDS8"/>
<protein>
    <submittedName>
        <fullName evidence="1">Uncharacterized protein</fullName>
    </submittedName>
</protein>
<dbReference type="SUPFAM" id="SSF56935">
    <property type="entry name" value="Porins"/>
    <property type="match status" value="1"/>
</dbReference>
<evidence type="ECO:0000313" key="2">
    <source>
        <dbReference type="Proteomes" id="UP000315312"/>
    </source>
</evidence>
<proteinExistence type="predicted"/>
<dbReference type="Proteomes" id="UP000315312">
    <property type="component" value="Unassembled WGS sequence"/>
</dbReference>
<reference evidence="1 2" key="1">
    <citation type="journal article" date="2015" name="Stand. Genomic Sci.">
        <title>Genomic Encyclopedia of Bacterial and Archaeal Type Strains, Phase III: the genomes of soil and plant-associated and newly described type strains.</title>
        <authorList>
            <person name="Whitman W.B."/>
            <person name="Woyke T."/>
            <person name="Klenk H.P."/>
            <person name="Zhou Y."/>
            <person name="Lilburn T.G."/>
            <person name="Beck B.J."/>
            <person name="De Vos P."/>
            <person name="Vandamme P."/>
            <person name="Eisen J.A."/>
            <person name="Garrity G."/>
            <person name="Hugenholtz P."/>
            <person name="Kyrpides N.C."/>
        </authorList>
    </citation>
    <scope>NUCLEOTIDE SEQUENCE [LARGE SCALE GENOMIC DNA]</scope>
    <source>
        <strain evidence="1 2">CGMCC 1.6844</strain>
    </source>
</reference>
<keyword evidence="2" id="KW-1185">Reference proteome</keyword>
<name>A0A562KDS8_9FLAO</name>
<sequence length="292" mass="32737">MKKVVFVLIVFVSNNIFSQGCSDAGFCTSENMKYGTSVDSLKHTIKFGINQGSADFDVSVFGMYLEYKYQINEKINLGTRINYTSQSKDAVSSSAISDGYIIADYLFTPTLSASVGLKIPFSDGNVKENGFALPMDLQPSLGTYDLVLGVSKKYNNLFFALGYQQPLNKNKNTFFKPLSTNEFFTTNQFKRAPDLLLRVGYSYEINNKWKLSPSLLPIYHLANDTFEDVTNQEIEIKGSEGLTLNASLLVQYLINNKNALEFNLGSPLITRDARPDGLTRSFVLNLEYKFSF</sequence>
<dbReference type="RefSeq" id="WP_133610586.1">
    <property type="nucleotide sequence ID" value="NZ_SNZC01000005.1"/>
</dbReference>
<gene>
    <name evidence="1" type="ORF">IP97_02038</name>
</gene>
<evidence type="ECO:0000313" key="1">
    <source>
        <dbReference type="EMBL" id="TWH93522.1"/>
    </source>
</evidence>
<accession>A0A562KDS8</accession>
<dbReference type="PROSITE" id="PS51257">
    <property type="entry name" value="PROKAR_LIPOPROTEIN"/>
    <property type="match status" value="1"/>
</dbReference>
<dbReference type="OrthoDB" id="1119914at2"/>
<comment type="caution">
    <text evidence="1">The sequence shown here is derived from an EMBL/GenBank/DDBJ whole genome shotgun (WGS) entry which is preliminary data.</text>
</comment>